<accession>A0A517QU34</accession>
<evidence type="ECO:0000313" key="3">
    <source>
        <dbReference type="Proteomes" id="UP000315724"/>
    </source>
</evidence>
<proteinExistence type="predicted"/>
<name>A0A517QU34_9PLAN</name>
<keyword evidence="3" id="KW-1185">Reference proteome</keyword>
<organism evidence="2 3">
    <name type="scientific">Thalassoglobus polymorphus</name>
    <dbReference type="NCBI Taxonomy" id="2527994"/>
    <lineage>
        <taxon>Bacteria</taxon>
        <taxon>Pseudomonadati</taxon>
        <taxon>Planctomycetota</taxon>
        <taxon>Planctomycetia</taxon>
        <taxon>Planctomycetales</taxon>
        <taxon>Planctomycetaceae</taxon>
        <taxon>Thalassoglobus</taxon>
    </lineage>
</organism>
<feature type="transmembrane region" description="Helical" evidence="1">
    <location>
        <begin position="33"/>
        <end position="50"/>
    </location>
</feature>
<dbReference type="KEGG" id="tpol:Mal48_44180"/>
<keyword evidence="1" id="KW-0812">Transmembrane</keyword>
<evidence type="ECO:0000256" key="1">
    <source>
        <dbReference type="SAM" id="Phobius"/>
    </source>
</evidence>
<dbReference type="OrthoDB" id="214920at2"/>
<sequence>MWFTENAWQPMLFLTLAGMVFGMVWYRRLQTRYLIAMTACFLLVCVTWFVEGAIVTEREKVRNSVVGITTSFQQRNLDQTLTYVSKQARDLQLLVSSAHNMVKVRDDMRVTDIEIDLLNNNTRAKTRFRVNATVEAIGQSYVGHQPTRWEATWQLEEGEWRIINILQLDPINGNVITDFSEERNWALRMFGNN</sequence>
<reference evidence="2 3" key="1">
    <citation type="submission" date="2019-02" db="EMBL/GenBank/DDBJ databases">
        <title>Deep-cultivation of Planctomycetes and their phenomic and genomic characterization uncovers novel biology.</title>
        <authorList>
            <person name="Wiegand S."/>
            <person name="Jogler M."/>
            <person name="Boedeker C."/>
            <person name="Pinto D."/>
            <person name="Vollmers J."/>
            <person name="Rivas-Marin E."/>
            <person name="Kohn T."/>
            <person name="Peeters S.H."/>
            <person name="Heuer A."/>
            <person name="Rast P."/>
            <person name="Oberbeckmann S."/>
            <person name="Bunk B."/>
            <person name="Jeske O."/>
            <person name="Meyerdierks A."/>
            <person name="Storesund J.E."/>
            <person name="Kallscheuer N."/>
            <person name="Luecker S."/>
            <person name="Lage O.M."/>
            <person name="Pohl T."/>
            <person name="Merkel B.J."/>
            <person name="Hornburger P."/>
            <person name="Mueller R.-W."/>
            <person name="Bruemmer F."/>
            <person name="Labrenz M."/>
            <person name="Spormann A.M."/>
            <person name="Op den Camp H."/>
            <person name="Overmann J."/>
            <person name="Amann R."/>
            <person name="Jetten M.S.M."/>
            <person name="Mascher T."/>
            <person name="Medema M.H."/>
            <person name="Devos D.P."/>
            <person name="Kaster A.-K."/>
            <person name="Ovreas L."/>
            <person name="Rohde M."/>
            <person name="Galperin M.Y."/>
            <person name="Jogler C."/>
        </authorList>
    </citation>
    <scope>NUCLEOTIDE SEQUENCE [LARGE SCALE GENOMIC DNA]</scope>
    <source>
        <strain evidence="2 3">Mal48</strain>
    </source>
</reference>
<keyword evidence="1" id="KW-0472">Membrane</keyword>
<feature type="transmembrane region" description="Helical" evidence="1">
    <location>
        <begin position="6"/>
        <end position="26"/>
    </location>
</feature>
<dbReference type="RefSeq" id="WP_145204228.1">
    <property type="nucleotide sequence ID" value="NZ_CP036267.1"/>
</dbReference>
<dbReference type="AlphaFoldDB" id="A0A517QU34"/>
<gene>
    <name evidence="2" type="ORF">Mal48_44180</name>
</gene>
<evidence type="ECO:0000313" key="2">
    <source>
        <dbReference type="EMBL" id="QDT35143.1"/>
    </source>
</evidence>
<protein>
    <recommendedName>
        <fullName evidence="4">Tim44-like domain protein</fullName>
    </recommendedName>
</protein>
<keyword evidence="1" id="KW-1133">Transmembrane helix</keyword>
<evidence type="ECO:0008006" key="4">
    <source>
        <dbReference type="Google" id="ProtNLM"/>
    </source>
</evidence>
<dbReference type="EMBL" id="CP036267">
    <property type="protein sequence ID" value="QDT35143.1"/>
    <property type="molecule type" value="Genomic_DNA"/>
</dbReference>
<dbReference type="Proteomes" id="UP000315724">
    <property type="component" value="Chromosome"/>
</dbReference>